<evidence type="ECO:0000259" key="3">
    <source>
        <dbReference type="Pfam" id="PF13845"/>
    </source>
</evidence>
<evidence type="ECO:0000256" key="1">
    <source>
        <dbReference type="SAM" id="MobiDB-lite"/>
    </source>
</evidence>
<evidence type="ECO:0000256" key="2">
    <source>
        <dbReference type="SAM" id="SignalP"/>
    </source>
</evidence>
<feature type="compositionally biased region" description="Basic and acidic residues" evidence="1">
    <location>
        <begin position="225"/>
        <end position="240"/>
    </location>
</feature>
<feature type="signal peptide" evidence="2">
    <location>
        <begin position="1"/>
        <end position="26"/>
    </location>
</feature>
<feature type="region of interest" description="Disordered" evidence="1">
    <location>
        <begin position="220"/>
        <end position="240"/>
    </location>
</feature>
<dbReference type="PROSITE" id="PS51257">
    <property type="entry name" value="PROKAR_LIPOPROTEIN"/>
    <property type="match status" value="1"/>
</dbReference>
<evidence type="ECO:0000313" key="4">
    <source>
        <dbReference type="EMBL" id="TWH21598.1"/>
    </source>
</evidence>
<feature type="domain" description="Septum formation-related" evidence="3">
    <location>
        <begin position="77"/>
        <end position="279"/>
    </location>
</feature>
<protein>
    <submittedName>
        <fullName evidence="4">Putative regulator of septum formation</fullName>
    </submittedName>
</protein>
<keyword evidence="5" id="KW-1185">Reference proteome</keyword>
<name>A0A660CDE5_9PSEU</name>
<gene>
    <name evidence="4" type="ORF">JD82_03464</name>
</gene>
<sequence>MSSTGRIALAVSALAAALTLAGCADATTGLAEPDRVRATEMPADPPVLDDVPRTPSSNQAARTVVAGEGECLDGGSPGPVECSEPHTVEITKEGTFGGDLGSTLTDTPPDRATVFRTVFPQCRQAAAEYLGSGAYDASRLGAWLVWADADDWKTGNRWYRCGVAELDGDGQAQTRSGSVRNALADDFDAYRLCSTTRPSDALPTPVPCDEPHVAEAVGVVGAGSPDDRPPSAREFDDKARASCGAKVTEHVGDKRRDVAPSWRWPDEANWRNGFTNITCYAEFRCPTSGSARDGDPSGSPN</sequence>
<accession>A0A660CDE5</accession>
<dbReference type="Pfam" id="PF13845">
    <property type="entry name" value="Septum_form"/>
    <property type="match status" value="1"/>
</dbReference>
<dbReference type="Proteomes" id="UP000317303">
    <property type="component" value="Unassembled WGS sequence"/>
</dbReference>
<proteinExistence type="predicted"/>
<reference evidence="4 5" key="1">
    <citation type="submission" date="2019-07" db="EMBL/GenBank/DDBJ databases">
        <title>R&amp;d 2014.</title>
        <authorList>
            <person name="Klenk H.-P."/>
        </authorList>
    </citation>
    <scope>NUCLEOTIDE SEQUENCE [LARGE SCALE GENOMIC DNA]</scope>
    <source>
        <strain evidence="4 5">DSM 43194</strain>
    </source>
</reference>
<dbReference type="AlphaFoldDB" id="A0A660CDE5"/>
<dbReference type="InterPro" id="IPR026004">
    <property type="entry name" value="Septum_form"/>
</dbReference>
<comment type="caution">
    <text evidence="4">The sequence shown here is derived from an EMBL/GenBank/DDBJ whole genome shotgun (WGS) entry which is preliminary data.</text>
</comment>
<dbReference type="EMBL" id="VLJV01000001">
    <property type="protein sequence ID" value="TWH21598.1"/>
    <property type="molecule type" value="Genomic_DNA"/>
</dbReference>
<feature type="chain" id="PRO_5024987955" evidence="2">
    <location>
        <begin position="27"/>
        <end position="301"/>
    </location>
</feature>
<organism evidence="4 5">
    <name type="scientific">Prauserella rugosa</name>
    <dbReference type="NCBI Taxonomy" id="43354"/>
    <lineage>
        <taxon>Bacteria</taxon>
        <taxon>Bacillati</taxon>
        <taxon>Actinomycetota</taxon>
        <taxon>Actinomycetes</taxon>
        <taxon>Pseudonocardiales</taxon>
        <taxon>Pseudonocardiaceae</taxon>
        <taxon>Prauserella</taxon>
    </lineage>
</organism>
<keyword evidence="2" id="KW-0732">Signal</keyword>
<dbReference type="RefSeq" id="WP_051757389.1">
    <property type="nucleotide sequence ID" value="NZ_JOIJ01000001.1"/>
</dbReference>
<evidence type="ECO:0000313" key="5">
    <source>
        <dbReference type="Proteomes" id="UP000317303"/>
    </source>
</evidence>